<evidence type="ECO:0000313" key="1">
    <source>
        <dbReference type="EMBL" id="CAG8852075.1"/>
    </source>
</evidence>
<reference evidence="1" key="1">
    <citation type="submission" date="2021-06" db="EMBL/GenBank/DDBJ databases">
        <authorList>
            <person name="Kallberg Y."/>
            <person name="Tangrot J."/>
            <person name="Rosling A."/>
        </authorList>
    </citation>
    <scope>NUCLEOTIDE SEQUENCE</scope>
    <source>
        <strain evidence="1">MA461A</strain>
    </source>
</reference>
<dbReference type="EMBL" id="CAJVQC010179861">
    <property type="protein sequence ID" value="CAG8852075.1"/>
    <property type="molecule type" value="Genomic_DNA"/>
</dbReference>
<accession>A0ACA9SY39</accession>
<name>A0ACA9SY39_9GLOM</name>
<organism evidence="1 2">
    <name type="scientific">Racocetra persica</name>
    <dbReference type="NCBI Taxonomy" id="160502"/>
    <lineage>
        <taxon>Eukaryota</taxon>
        <taxon>Fungi</taxon>
        <taxon>Fungi incertae sedis</taxon>
        <taxon>Mucoromycota</taxon>
        <taxon>Glomeromycotina</taxon>
        <taxon>Glomeromycetes</taxon>
        <taxon>Diversisporales</taxon>
        <taxon>Gigasporaceae</taxon>
        <taxon>Racocetra</taxon>
    </lineage>
</organism>
<gene>
    <name evidence="1" type="ORF">RPERSI_LOCUS36890</name>
</gene>
<keyword evidence="2" id="KW-1185">Reference proteome</keyword>
<comment type="caution">
    <text evidence="1">The sequence shown here is derived from an EMBL/GenBank/DDBJ whole genome shotgun (WGS) entry which is preliminary data.</text>
</comment>
<proteinExistence type="predicted"/>
<feature type="non-terminal residue" evidence="1">
    <location>
        <position position="1"/>
    </location>
</feature>
<sequence length="102" mass="11778">EALNQKRREKRRLAKFGLATSQVSQVEPLEVSHNNQVEPKMANLTANPKEVSHGKPENGKPESKNVEPCPHCPELERQIKELEKPINPAIELWKKRYFDLEK</sequence>
<dbReference type="Proteomes" id="UP000789920">
    <property type="component" value="Unassembled WGS sequence"/>
</dbReference>
<feature type="non-terminal residue" evidence="1">
    <location>
        <position position="102"/>
    </location>
</feature>
<protein>
    <submittedName>
        <fullName evidence="1">2089_t:CDS:1</fullName>
    </submittedName>
</protein>
<evidence type="ECO:0000313" key="2">
    <source>
        <dbReference type="Proteomes" id="UP000789920"/>
    </source>
</evidence>